<dbReference type="InterPro" id="IPR002347">
    <property type="entry name" value="SDR_fam"/>
</dbReference>
<dbReference type="Proteomes" id="UP000238823">
    <property type="component" value="Unassembled WGS sequence"/>
</dbReference>
<evidence type="ECO:0000256" key="1">
    <source>
        <dbReference type="ARBA" id="ARBA00006484"/>
    </source>
</evidence>
<dbReference type="EMBL" id="PVNL01000118">
    <property type="protein sequence ID" value="PRQ00429.1"/>
    <property type="molecule type" value="Genomic_DNA"/>
</dbReference>
<dbReference type="PROSITE" id="PS00061">
    <property type="entry name" value="ADH_SHORT"/>
    <property type="match status" value="1"/>
</dbReference>
<dbReference type="PRINTS" id="PR00080">
    <property type="entry name" value="SDRFAMILY"/>
</dbReference>
<dbReference type="PANTHER" id="PTHR42879">
    <property type="entry name" value="3-OXOACYL-(ACYL-CARRIER-PROTEIN) REDUCTASE"/>
    <property type="match status" value="1"/>
</dbReference>
<dbReference type="SUPFAM" id="SSF51735">
    <property type="entry name" value="NAD(P)-binding Rossmann-fold domains"/>
    <property type="match status" value="1"/>
</dbReference>
<dbReference type="FunFam" id="3.40.50.720:FF:000084">
    <property type="entry name" value="Short-chain dehydrogenase reductase"/>
    <property type="match status" value="1"/>
</dbReference>
<dbReference type="EC" id="1.1.1.163" evidence="2"/>
<gene>
    <name evidence="2" type="primary">cpnA_3</name>
    <name evidence="2" type="ORF">ENSA7_59230</name>
</gene>
<dbReference type="InterPro" id="IPR036291">
    <property type="entry name" value="NAD(P)-bd_dom_sf"/>
</dbReference>
<comment type="caution">
    <text evidence="2">The sequence shown here is derived from an EMBL/GenBank/DDBJ whole genome shotgun (WGS) entry which is preliminary data.</text>
</comment>
<proteinExistence type="inferred from homology"/>
<sequence length="242" mass="25046">MGIGAGIAAVLAEAGGHVIGVDVDAAAGRAVVNSIESAGGSAEFIELDLREVEAVEALGDRLASTTPHLDAVVNNAGVAYFGGISETQPEDWNQLMAVDLRAPYLVTRTCLKLLEAAEDASVVNIASVHSVMTVATMTAYAAAKGGVAAMTRSLAQELGPRGVRVNTVSPGFVDTPLFRAWLDSEPDPEASLARVLSIIPTGRIATPREIGQVVAFLVSDLARSISGVNLMVDGALTTRLMH</sequence>
<dbReference type="Pfam" id="PF13561">
    <property type="entry name" value="adh_short_C2"/>
    <property type="match status" value="1"/>
</dbReference>
<protein>
    <submittedName>
        <fullName evidence="2">Cyclopentanol dehydrogenase</fullName>
        <ecNumber evidence="2">1.1.1.163</ecNumber>
    </submittedName>
</protein>
<keyword evidence="2" id="KW-0560">Oxidoreductase</keyword>
<evidence type="ECO:0000313" key="3">
    <source>
        <dbReference type="Proteomes" id="UP000238823"/>
    </source>
</evidence>
<reference evidence="2 3" key="1">
    <citation type="submission" date="2018-03" db="EMBL/GenBank/DDBJ databases">
        <title>Draft Genome Sequences of the Obligatory Marine Myxobacteria Enhygromyxa salina SWB007.</title>
        <authorList>
            <person name="Poehlein A."/>
            <person name="Moghaddam J.A."/>
            <person name="Harms H."/>
            <person name="Alanjari M."/>
            <person name="Koenig G.M."/>
            <person name="Daniel R."/>
            <person name="Schaeberle T.F."/>
        </authorList>
    </citation>
    <scope>NUCLEOTIDE SEQUENCE [LARGE SCALE GENOMIC DNA]</scope>
    <source>
        <strain evidence="2 3">SWB007</strain>
    </source>
</reference>
<dbReference type="InterPro" id="IPR050259">
    <property type="entry name" value="SDR"/>
</dbReference>
<name>A0A2S9Y5Q2_9BACT</name>
<dbReference type="GO" id="GO:0055041">
    <property type="term" value="F:cyclopentanol dehydrogenase activity"/>
    <property type="evidence" value="ECO:0007669"/>
    <property type="project" value="UniProtKB-EC"/>
</dbReference>
<dbReference type="InterPro" id="IPR020904">
    <property type="entry name" value="Sc_DH/Rdtase_CS"/>
</dbReference>
<organism evidence="2 3">
    <name type="scientific">Enhygromyxa salina</name>
    <dbReference type="NCBI Taxonomy" id="215803"/>
    <lineage>
        <taxon>Bacteria</taxon>
        <taxon>Pseudomonadati</taxon>
        <taxon>Myxococcota</taxon>
        <taxon>Polyangia</taxon>
        <taxon>Nannocystales</taxon>
        <taxon>Nannocystaceae</taxon>
        <taxon>Enhygromyxa</taxon>
    </lineage>
</organism>
<evidence type="ECO:0000313" key="2">
    <source>
        <dbReference type="EMBL" id="PRQ00429.1"/>
    </source>
</evidence>
<dbReference type="CDD" id="cd05233">
    <property type="entry name" value="SDR_c"/>
    <property type="match status" value="1"/>
</dbReference>
<accession>A0A2S9Y5Q2</accession>
<dbReference type="AlphaFoldDB" id="A0A2S9Y5Q2"/>
<dbReference type="Gene3D" id="3.40.50.720">
    <property type="entry name" value="NAD(P)-binding Rossmann-like Domain"/>
    <property type="match status" value="1"/>
</dbReference>
<dbReference type="PRINTS" id="PR00081">
    <property type="entry name" value="GDHRDH"/>
</dbReference>
<dbReference type="GO" id="GO:0032787">
    <property type="term" value="P:monocarboxylic acid metabolic process"/>
    <property type="evidence" value="ECO:0007669"/>
    <property type="project" value="UniProtKB-ARBA"/>
</dbReference>
<dbReference type="PANTHER" id="PTHR42879:SF2">
    <property type="entry name" value="3-OXOACYL-[ACYL-CARRIER-PROTEIN] REDUCTASE FABG"/>
    <property type="match status" value="1"/>
</dbReference>
<comment type="similarity">
    <text evidence="1">Belongs to the short-chain dehydrogenases/reductases (SDR) family.</text>
</comment>